<organism evidence="2 3">
    <name type="scientific">Caerostris extrusa</name>
    <name type="common">Bark spider</name>
    <name type="synonym">Caerostris bankana</name>
    <dbReference type="NCBI Taxonomy" id="172846"/>
    <lineage>
        <taxon>Eukaryota</taxon>
        <taxon>Metazoa</taxon>
        <taxon>Ecdysozoa</taxon>
        <taxon>Arthropoda</taxon>
        <taxon>Chelicerata</taxon>
        <taxon>Arachnida</taxon>
        <taxon>Araneae</taxon>
        <taxon>Araneomorphae</taxon>
        <taxon>Entelegynae</taxon>
        <taxon>Araneoidea</taxon>
        <taxon>Araneidae</taxon>
        <taxon>Caerostris</taxon>
    </lineage>
</organism>
<evidence type="ECO:0000256" key="1">
    <source>
        <dbReference type="SAM" id="MobiDB-lite"/>
    </source>
</evidence>
<feature type="region of interest" description="Disordered" evidence="1">
    <location>
        <begin position="22"/>
        <end position="44"/>
    </location>
</feature>
<sequence>MIQLVAEDVRLLKDAGLGQSKRRKKLFGQGQTQRGKESYKGRNLISDPCKERDVRKRVNNREVSFVGCLQFHLQMKIEEKGRLERNFLFFRIQKKCN</sequence>
<reference evidence="2 3" key="1">
    <citation type="submission" date="2021-06" db="EMBL/GenBank/DDBJ databases">
        <title>Caerostris extrusa draft genome.</title>
        <authorList>
            <person name="Kono N."/>
            <person name="Arakawa K."/>
        </authorList>
    </citation>
    <scope>NUCLEOTIDE SEQUENCE [LARGE SCALE GENOMIC DNA]</scope>
</reference>
<accession>A0AAV4X1N3</accession>
<proteinExistence type="predicted"/>
<evidence type="ECO:0000313" key="2">
    <source>
        <dbReference type="EMBL" id="GIY87929.1"/>
    </source>
</evidence>
<protein>
    <submittedName>
        <fullName evidence="2">Uncharacterized protein</fullName>
    </submittedName>
</protein>
<dbReference type="AlphaFoldDB" id="A0AAV4X1N3"/>
<gene>
    <name evidence="2" type="ORF">CEXT_144781</name>
</gene>
<keyword evidence="3" id="KW-1185">Reference proteome</keyword>
<dbReference type="Proteomes" id="UP001054945">
    <property type="component" value="Unassembled WGS sequence"/>
</dbReference>
<evidence type="ECO:0000313" key="3">
    <source>
        <dbReference type="Proteomes" id="UP001054945"/>
    </source>
</evidence>
<comment type="caution">
    <text evidence="2">The sequence shown here is derived from an EMBL/GenBank/DDBJ whole genome shotgun (WGS) entry which is preliminary data.</text>
</comment>
<dbReference type="EMBL" id="BPLR01016995">
    <property type="protein sequence ID" value="GIY87929.1"/>
    <property type="molecule type" value="Genomic_DNA"/>
</dbReference>
<name>A0AAV4X1N3_CAEEX</name>